<protein>
    <submittedName>
        <fullName evidence="2">Uncharacterized protein</fullName>
    </submittedName>
</protein>
<dbReference type="AlphaFoldDB" id="A0A371BET4"/>
<dbReference type="OrthoDB" id="7406594at2"/>
<evidence type="ECO:0000256" key="1">
    <source>
        <dbReference type="SAM" id="SignalP"/>
    </source>
</evidence>
<reference evidence="3" key="1">
    <citation type="submission" date="2018-08" db="EMBL/GenBank/DDBJ databases">
        <authorList>
            <person name="Kim S.-J."/>
            <person name="Jung G.-Y."/>
        </authorList>
    </citation>
    <scope>NUCLEOTIDE SEQUENCE [LARGE SCALE GENOMIC DNA]</scope>
    <source>
        <strain evidence="3">GY_G</strain>
    </source>
</reference>
<organism evidence="2 3">
    <name type="scientific">Sphingorhabdus pulchriflava</name>
    <dbReference type="NCBI Taxonomy" id="2292257"/>
    <lineage>
        <taxon>Bacteria</taxon>
        <taxon>Pseudomonadati</taxon>
        <taxon>Pseudomonadota</taxon>
        <taxon>Alphaproteobacteria</taxon>
        <taxon>Sphingomonadales</taxon>
        <taxon>Sphingomonadaceae</taxon>
        <taxon>Sphingorhabdus</taxon>
    </lineage>
</organism>
<feature type="signal peptide" evidence="1">
    <location>
        <begin position="1"/>
        <end position="24"/>
    </location>
</feature>
<keyword evidence="3" id="KW-1185">Reference proteome</keyword>
<dbReference type="Proteomes" id="UP000263833">
    <property type="component" value="Unassembled WGS sequence"/>
</dbReference>
<evidence type="ECO:0000313" key="3">
    <source>
        <dbReference type="Proteomes" id="UP000263833"/>
    </source>
</evidence>
<gene>
    <name evidence="2" type="ORF">DXH95_00760</name>
</gene>
<dbReference type="RefSeq" id="WP_115547579.1">
    <property type="nucleotide sequence ID" value="NZ_QRGP01000001.1"/>
</dbReference>
<proteinExistence type="predicted"/>
<sequence length="288" mass="30621">MKTAITIKVATACALLLSTPQLSAQNTVSSAFAVPAQGGSYADVADLVVQSPLILDAQIRKVTKLPETQTVGVPVTLQRVLVVADVASLIRGSDGFAAQARFLLDIPKDAKGKIPKLQKRRYFLLGSKVAGRPGELRLARPDALVEWSAENDAILRAITREAVQLEAPQAINAITGAFHSQGSILGEGETQIFLRTSNGQPISISILSRPGQAKRWAVSTGDVIDESAIAPARNTLLWYRLACSLPRALDAKLVESGNAADIGRAQADYRFVMDSLGPCGRTRQQAGA</sequence>
<comment type="caution">
    <text evidence="2">The sequence shown here is derived from an EMBL/GenBank/DDBJ whole genome shotgun (WGS) entry which is preliminary data.</text>
</comment>
<name>A0A371BET4_9SPHN</name>
<dbReference type="EMBL" id="QRGP01000001">
    <property type="protein sequence ID" value="RDV06018.1"/>
    <property type="molecule type" value="Genomic_DNA"/>
</dbReference>
<accession>A0A371BET4</accession>
<keyword evidence="1" id="KW-0732">Signal</keyword>
<evidence type="ECO:0000313" key="2">
    <source>
        <dbReference type="EMBL" id="RDV06018.1"/>
    </source>
</evidence>
<feature type="chain" id="PRO_5017026351" evidence="1">
    <location>
        <begin position="25"/>
        <end position="288"/>
    </location>
</feature>